<name>A0A3M6UFM3_POCDA</name>
<proteinExistence type="predicted"/>
<reference evidence="2 3" key="1">
    <citation type="journal article" date="2018" name="Sci. Rep.">
        <title>Comparative analysis of the Pocillopora damicornis genome highlights role of immune system in coral evolution.</title>
        <authorList>
            <person name="Cunning R."/>
            <person name="Bay R.A."/>
            <person name="Gillette P."/>
            <person name="Baker A.C."/>
            <person name="Traylor-Knowles N."/>
        </authorList>
    </citation>
    <scope>NUCLEOTIDE SEQUENCE [LARGE SCALE GENOMIC DNA]</scope>
    <source>
        <strain evidence="2">RSMAS</strain>
        <tissue evidence="2">Whole animal</tissue>
    </source>
</reference>
<feature type="compositionally biased region" description="Polar residues" evidence="1">
    <location>
        <begin position="33"/>
        <end position="47"/>
    </location>
</feature>
<feature type="compositionally biased region" description="Basic and acidic residues" evidence="1">
    <location>
        <begin position="62"/>
        <end position="82"/>
    </location>
</feature>
<gene>
    <name evidence="2" type="ORF">pdam_00019912</name>
</gene>
<dbReference type="EMBL" id="RCHS01001639">
    <property type="protein sequence ID" value="RMX52425.1"/>
    <property type="molecule type" value="Genomic_DNA"/>
</dbReference>
<feature type="compositionally biased region" description="Basic residues" evidence="1">
    <location>
        <begin position="103"/>
        <end position="117"/>
    </location>
</feature>
<evidence type="ECO:0000313" key="3">
    <source>
        <dbReference type="Proteomes" id="UP000275408"/>
    </source>
</evidence>
<dbReference type="AlphaFoldDB" id="A0A3M6UFM3"/>
<feature type="region of interest" description="Disordered" evidence="1">
    <location>
        <begin position="33"/>
        <end position="117"/>
    </location>
</feature>
<sequence>MTAPGVPRPPVDDDKMDGLQERLLKELVKSINANTQSIVPQITQTPLTVKKEEPKPKKKRKQTEVERLKEFGSWEPWEKRGYDPYQAFQDDEDQYAPSTSQGKGKKGKGKSKKKKTG</sequence>
<accession>A0A3M6UFM3</accession>
<comment type="caution">
    <text evidence="2">The sequence shown here is derived from an EMBL/GenBank/DDBJ whole genome shotgun (WGS) entry which is preliminary data.</text>
</comment>
<protein>
    <submittedName>
        <fullName evidence="2">Uncharacterized protein</fullName>
    </submittedName>
</protein>
<evidence type="ECO:0000256" key="1">
    <source>
        <dbReference type="SAM" id="MobiDB-lite"/>
    </source>
</evidence>
<keyword evidence="3" id="KW-1185">Reference proteome</keyword>
<dbReference type="Proteomes" id="UP000275408">
    <property type="component" value="Unassembled WGS sequence"/>
</dbReference>
<organism evidence="2 3">
    <name type="scientific">Pocillopora damicornis</name>
    <name type="common">Cauliflower coral</name>
    <name type="synonym">Millepora damicornis</name>
    <dbReference type="NCBI Taxonomy" id="46731"/>
    <lineage>
        <taxon>Eukaryota</taxon>
        <taxon>Metazoa</taxon>
        <taxon>Cnidaria</taxon>
        <taxon>Anthozoa</taxon>
        <taxon>Hexacorallia</taxon>
        <taxon>Scleractinia</taxon>
        <taxon>Astrocoeniina</taxon>
        <taxon>Pocilloporidae</taxon>
        <taxon>Pocillopora</taxon>
    </lineage>
</organism>
<evidence type="ECO:0000313" key="2">
    <source>
        <dbReference type="EMBL" id="RMX52425.1"/>
    </source>
</evidence>